<keyword evidence="1" id="KW-0732">Signal</keyword>
<dbReference type="VEuPathDB" id="FungiDB:EMCG_01771"/>
<accession>A0A0G2I0N8</accession>
<sequence length="122" mass="12419">MAKLFSFAIYALLWLLALVGAQENPEDPSALPPAEVLGSGFSPASPLSARGMLDTRQITAAVVNRDGVVALQSVAPGARTAVAAAVVFTQAASVVEMVPRAPLARPAIWPPGVGNAESAAQT</sequence>
<comment type="caution">
    <text evidence="2">The sequence shown here is derived from an EMBL/GenBank/DDBJ whole genome shotgun (WGS) entry which is preliminary data.</text>
</comment>
<gene>
    <name evidence="2" type="ORF">EMCG_01771</name>
</gene>
<dbReference type="Proteomes" id="UP000034164">
    <property type="component" value="Unassembled WGS sequence"/>
</dbReference>
<reference evidence="3" key="1">
    <citation type="journal article" date="2015" name="PLoS Genet.">
        <title>The dynamic genome and transcriptome of the human fungal pathogen Blastomyces and close relative Emmonsia.</title>
        <authorList>
            <person name="Munoz J.F."/>
            <person name="Gauthier G.M."/>
            <person name="Desjardins C.A."/>
            <person name="Gallo J.E."/>
            <person name="Holder J."/>
            <person name="Sullivan T.D."/>
            <person name="Marty A.J."/>
            <person name="Carmen J.C."/>
            <person name="Chen Z."/>
            <person name="Ding L."/>
            <person name="Gujja S."/>
            <person name="Magrini V."/>
            <person name="Misas E."/>
            <person name="Mitreva M."/>
            <person name="Priest M."/>
            <person name="Saif S."/>
            <person name="Whiston E.A."/>
            <person name="Young S."/>
            <person name="Zeng Q."/>
            <person name="Goldman W.E."/>
            <person name="Mardis E.R."/>
            <person name="Taylor J.W."/>
            <person name="McEwen J.G."/>
            <person name="Clay O.K."/>
            <person name="Klein B.S."/>
            <person name="Cuomo C.A."/>
        </authorList>
    </citation>
    <scope>NUCLEOTIDE SEQUENCE [LARGE SCALE GENOMIC DNA]</scope>
    <source>
        <strain evidence="3">UAMH 3008</strain>
    </source>
</reference>
<protein>
    <submittedName>
        <fullName evidence="2">Uncharacterized protein</fullName>
    </submittedName>
</protein>
<organism evidence="2 3">
    <name type="scientific">[Emmonsia] crescens</name>
    <dbReference type="NCBI Taxonomy" id="73230"/>
    <lineage>
        <taxon>Eukaryota</taxon>
        <taxon>Fungi</taxon>
        <taxon>Dikarya</taxon>
        <taxon>Ascomycota</taxon>
        <taxon>Pezizomycotina</taxon>
        <taxon>Eurotiomycetes</taxon>
        <taxon>Eurotiomycetidae</taxon>
        <taxon>Onygenales</taxon>
        <taxon>Ajellomycetaceae</taxon>
        <taxon>Emergomyces</taxon>
    </lineage>
</organism>
<feature type="signal peptide" evidence="1">
    <location>
        <begin position="1"/>
        <end position="21"/>
    </location>
</feature>
<dbReference type="OrthoDB" id="2748312at2759"/>
<feature type="chain" id="PRO_5002545421" evidence="1">
    <location>
        <begin position="22"/>
        <end position="122"/>
    </location>
</feature>
<evidence type="ECO:0000313" key="2">
    <source>
        <dbReference type="EMBL" id="KKZ63913.1"/>
    </source>
</evidence>
<proteinExistence type="predicted"/>
<evidence type="ECO:0000256" key="1">
    <source>
        <dbReference type="SAM" id="SignalP"/>
    </source>
</evidence>
<dbReference type="EMBL" id="LCZI01000896">
    <property type="protein sequence ID" value="KKZ63913.1"/>
    <property type="molecule type" value="Genomic_DNA"/>
</dbReference>
<name>A0A0G2I0N8_9EURO</name>
<evidence type="ECO:0000313" key="3">
    <source>
        <dbReference type="Proteomes" id="UP000034164"/>
    </source>
</evidence>
<dbReference type="AlphaFoldDB" id="A0A0G2I0N8"/>